<dbReference type="OrthoDB" id="1031347at2"/>
<dbReference type="HOGENOM" id="CLU_939348_0_0_0"/>
<geneLocation type="plasmid" evidence="2 3">
    <name>pILYOP01</name>
</geneLocation>
<keyword evidence="3" id="KW-1185">Reference proteome</keyword>
<evidence type="ECO:0000256" key="1">
    <source>
        <dbReference type="SAM" id="MobiDB-lite"/>
    </source>
</evidence>
<dbReference type="EMBL" id="CP002282">
    <property type="protein sequence ID" value="ADO83807.1"/>
    <property type="molecule type" value="Genomic_DNA"/>
</dbReference>
<proteinExistence type="predicted"/>
<evidence type="ECO:0000313" key="2">
    <source>
        <dbReference type="EMBL" id="ADO83807.1"/>
    </source>
</evidence>
<name>E3HBP5_ILYPC</name>
<sequence>MKMRYLRWYAAGSSSNTSNHIVELEAFEGTTNKASGITATSNYGSASNLDILTNGDKATSPYCSFGGSTVGYDCYVQIDLGAVYDIDTIKVYPYWSDGRTYYSTRVNTSQDGSVWVAPYDSVIQGTFVTSSSGYTIDCSKYFRFGDYDFPLYSTANVPYLKCGDMYLQLTTDSSLSTVRPRPVFTKDGTARYIQELPSSFTSWTTSNTTSQSTSTSWTTSNSTTTSWSTSYSTSYLTKEWTRYGDYSDYTYWYTSKTTSRTTSKSTTTSWTTSQSTTTSWTTSKATGKTTKQGGWI</sequence>
<protein>
    <submittedName>
        <fullName evidence="2">Uncharacterized protein</fullName>
    </submittedName>
</protein>
<keyword evidence="2" id="KW-0614">Plasmid</keyword>
<dbReference type="AlphaFoldDB" id="E3HBP5"/>
<dbReference type="Proteomes" id="UP000006875">
    <property type="component" value="Plasmid pILYOP01"/>
</dbReference>
<accession>E3HBP5</accession>
<dbReference type="SUPFAM" id="SSF49785">
    <property type="entry name" value="Galactose-binding domain-like"/>
    <property type="match status" value="1"/>
</dbReference>
<dbReference type="InterPro" id="IPR008979">
    <property type="entry name" value="Galactose-bd-like_sf"/>
</dbReference>
<dbReference type="KEGG" id="ipo:Ilyop_2036"/>
<reference evidence="2 3" key="1">
    <citation type="journal article" date="2010" name="Stand. Genomic Sci.">
        <title>Complete genome sequence of Ilyobacter polytropus type strain (CuHbu1).</title>
        <authorList>
            <person name="Sikorski J."/>
            <person name="Chertkov O."/>
            <person name="Lapidus A."/>
            <person name="Nolan M."/>
            <person name="Lucas S."/>
            <person name="Del Rio T.G."/>
            <person name="Tice H."/>
            <person name="Cheng J.F."/>
            <person name="Tapia R."/>
            <person name="Han C."/>
            <person name="Goodwin L."/>
            <person name="Pitluck S."/>
            <person name="Liolios K."/>
            <person name="Ivanova N."/>
            <person name="Mavromatis K."/>
            <person name="Mikhailova N."/>
            <person name="Pati A."/>
            <person name="Chen A."/>
            <person name="Palaniappan K."/>
            <person name="Land M."/>
            <person name="Hauser L."/>
            <person name="Chang Y.J."/>
            <person name="Jeffries C.D."/>
            <person name="Brambilla E."/>
            <person name="Yasawong M."/>
            <person name="Rohde M."/>
            <person name="Pukall R."/>
            <person name="Spring S."/>
            <person name="Goker M."/>
            <person name="Woyke T."/>
            <person name="Bristow J."/>
            <person name="Eisen J.A."/>
            <person name="Markowitz V."/>
            <person name="Hugenholtz P."/>
            <person name="Kyrpides N.C."/>
            <person name="Klenk H.P."/>
        </authorList>
    </citation>
    <scope>NUCLEOTIDE SEQUENCE [LARGE SCALE GENOMIC DNA]</scope>
    <source>
        <strain evidence="3">ATCC 51220 / DSM 2926 / LMG 16218 / CuHBu1</strain>
        <plasmid evidence="3">pILYOP01</plasmid>
    </source>
</reference>
<evidence type="ECO:0000313" key="3">
    <source>
        <dbReference type="Proteomes" id="UP000006875"/>
    </source>
</evidence>
<gene>
    <name evidence="2" type="ordered locus">Ilyop_2036</name>
</gene>
<feature type="region of interest" description="Disordered" evidence="1">
    <location>
        <begin position="204"/>
        <end position="228"/>
    </location>
</feature>
<dbReference type="Gene3D" id="2.60.120.260">
    <property type="entry name" value="Galactose-binding domain-like"/>
    <property type="match status" value="1"/>
</dbReference>
<dbReference type="RefSeq" id="WP_013388469.1">
    <property type="nucleotide sequence ID" value="NC_014633.1"/>
</dbReference>
<organism evidence="2 3">
    <name type="scientific">Ilyobacter polytropus (strain ATCC 51220 / DSM 2926 / LMG 16218 / CuHBu1)</name>
    <dbReference type="NCBI Taxonomy" id="572544"/>
    <lineage>
        <taxon>Bacteria</taxon>
        <taxon>Fusobacteriati</taxon>
        <taxon>Fusobacteriota</taxon>
        <taxon>Fusobacteriia</taxon>
        <taxon>Fusobacteriales</taxon>
        <taxon>Fusobacteriaceae</taxon>
        <taxon>Ilyobacter</taxon>
    </lineage>
</organism>